<dbReference type="PANTHER" id="PTHR30371">
    <property type="entry name" value="SEC-INDEPENDENT PROTEIN TRANSLOCASE PROTEIN TATC"/>
    <property type="match status" value="1"/>
</dbReference>
<dbReference type="InterPro" id="IPR019820">
    <property type="entry name" value="Sec-indep_translocase_CS"/>
</dbReference>
<accession>A0A545ST50</accession>
<sequence>MTDDSDLDLSKAPLLSHLLELRRRLLFCLVFFVVAFGTSYQFAEQIYAFLLQPLTNAFSDATDRRMIYTGLHEAFFTYLKLSFFAAVFFSLPLILLQFWRFIAPGLYRFERTAFLPLVFATPLLFLCGAALAYYGVMPLAWKFFLSFESLGAETGLAVQLEARVSEYLGLVIKLIIAFALSFELPVVLVLLAKVGMVTADSLVEYRKHAAVLAFVVAALLTPPDLISQITLGLPIIVLYELSILFIRRSNADRVGRERLQTAHHGK</sequence>
<evidence type="ECO:0000256" key="2">
    <source>
        <dbReference type="ARBA" id="ARBA00022692"/>
    </source>
</evidence>
<comment type="subcellular location">
    <subcellularLocation>
        <location evidence="5">Cell membrane</location>
        <topology evidence="5">Multi-pass membrane protein</topology>
    </subcellularLocation>
    <subcellularLocation>
        <location evidence="1">Membrane</location>
        <topology evidence="1">Multi-pass membrane protein</topology>
    </subcellularLocation>
</comment>
<comment type="subunit">
    <text evidence="5">The Tat system comprises two distinct complexes: a TatABC complex, containing multiple copies of TatA, TatB and TatC subunits, and a separate TatA complex, containing only TatA subunits. Substrates initially bind to the TatABC complex, which probably triggers association of the separate TatA complex to form the active translocon.</text>
</comment>
<dbReference type="GO" id="GO:0065002">
    <property type="term" value="P:intracellular protein transmembrane transport"/>
    <property type="evidence" value="ECO:0007669"/>
    <property type="project" value="TreeGrafter"/>
</dbReference>
<dbReference type="GO" id="GO:0009977">
    <property type="term" value="F:proton motive force dependent protein transmembrane transporter activity"/>
    <property type="evidence" value="ECO:0007669"/>
    <property type="project" value="TreeGrafter"/>
</dbReference>
<keyword evidence="5" id="KW-1003">Cell membrane</keyword>
<feature type="transmembrane region" description="Helical" evidence="5">
    <location>
        <begin position="226"/>
        <end position="246"/>
    </location>
</feature>
<protein>
    <recommendedName>
        <fullName evidence="5">Sec-independent protein translocase protein TatC</fullName>
    </recommendedName>
</protein>
<evidence type="ECO:0000256" key="5">
    <source>
        <dbReference type="HAMAP-Rule" id="MF_00902"/>
    </source>
</evidence>
<dbReference type="PANTHER" id="PTHR30371:SF0">
    <property type="entry name" value="SEC-INDEPENDENT PROTEIN TRANSLOCASE PROTEIN TATC, CHLOROPLASTIC-RELATED"/>
    <property type="match status" value="1"/>
</dbReference>
<dbReference type="Pfam" id="PF00902">
    <property type="entry name" value="TatC"/>
    <property type="match status" value="1"/>
</dbReference>
<keyword evidence="2 5" id="KW-0812">Transmembrane</keyword>
<comment type="similarity">
    <text evidence="5">Belongs to the TatC family.</text>
</comment>
<dbReference type="OrthoDB" id="9777044at2"/>
<dbReference type="PROSITE" id="PS01218">
    <property type="entry name" value="TATC"/>
    <property type="match status" value="1"/>
</dbReference>
<dbReference type="EMBL" id="VHSG01000029">
    <property type="protein sequence ID" value="TQV68144.1"/>
    <property type="molecule type" value="Genomic_DNA"/>
</dbReference>
<reference evidence="6 7" key="1">
    <citation type="submission" date="2019-06" db="EMBL/GenBank/DDBJ databases">
        <title>Whole genome sequence for Cellvibrionaceae sp. R142.</title>
        <authorList>
            <person name="Wang G."/>
        </authorList>
    </citation>
    <scope>NUCLEOTIDE SEQUENCE [LARGE SCALE GENOMIC DNA]</scope>
    <source>
        <strain evidence="6 7">R142</strain>
    </source>
</reference>
<dbReference type="HAMAP" id="MF_00902">
    <property type="entry name" value="TatC"/>
    <property type="match status" value="1"/>
</dbReference>
<feature type="transmembrane region" description="Helical" evidence="5">
    <location>
        <begin position="114"/>
        <end position="136"/>
    </location>
</feature>
<dbReference type="PRINTS" id="PR01840">
    <property type="entry name" value="TATCFAMILY"/>
</dbReference>
<evidence type="ECO:0000256" key="3">
    <source>
        <dbReference type="ARBA" id="ARBA00022989"/>
    </source>
</evidence>
<dbReference type="RefSeq" id="WP_142929485.1">
    <property type="nucleotide sequence ID" value="NZ_ML660107.1"/>
</dbReference>
<name>A0A545ST50_9GAMM</name>
<keyword evidence="5" id="KW-0811">Translocation</keyword>
<evidence type="ECO:0000256" key="4">
    <source>
        <dbReference type="ARBA" id="ARBA00023136"/>
    </source>
</evidence>
<dbReference type="GO" id="GO:0033281">
    <property type="term" value="C:TAT protein transport complex"/>
    <property type="evidence" value="ECO:0007669"/>
    <property type="project" value="UniProtKB-UniRule"/>
</dbReference>
<dbReference type="GO" id="GO:0043953">
    <property type="term" value="P:protein transport by the Tat complex"/>
    <property type="evidence" value="ECO:0007669"/>
    <property type="project" value="UniProtKB-UniRule"/>
</dbReference>
<evidence type="ECO:0000256" key="1">
    <source>
        <dbReference type="ARBA" id="ARBA00004141"/>
    </source>
</evidence>
<gene>
    <name evidence="5 6" type="primary">tatC</name>
    <name evidence="6" type="ORF">FKG94_23935</name>
</gene>
<keyword evidence="4 5" id="KW-0472">Membrane</keyword>
<proteinExistence type="inferred from homology"/>
<feature type="transmembrane region" description="Helical" evidence="5">
    <location>
        <begin position="170"/>
        <end position="191"/>
    </location>
</feature>
<keyword evidence="5" id="KW-0653">Protein transport</keyword>
<feature type="transmembrane region" description="Helical" evidence="5">
    <location>
        <begin position="81"/>
        <end position="102"/>
    </location>
</feature>
<dbReference type="NCBIfam" id="TIGR00945">
    <property type="entry name" value="tatC"/>
    <property type="match status" value="1"/>
</dbReference>
<comment type="caution">
    <text evidence="6">The sequence shown here is derived from an EMBL/GenBank/DDBJ whole genome shotgun (WGS) entry which is preliminary data.</text>
</comment>
<evidence type="ECO:0000313" key="7">
    <source>
        <dbReference type="Proteomes" id="UP000319732"/>
    </source>
</evidence>
<dbReference type="InterPro" id="IPR002033">
    <property type="entry name" value="TatC"/>
</dbReference>
<keyword evidence="7" id="KW-1185">Reference proteome</keyword>
<dbReference type="Proteomes" id="UP000319732">
    <property type="component" value="Unassembled WGS sequence"/>
</dbReference>
<feature type="transmembrane region" description="Helical" evidence="5">
    <location>
        <begin position="203"/>
        <end position="220"/>
    </location>
</feature>
<evidence type="ECO:0000313" key="6">
    <source>
        <dbReference type="EMBL" id="TQV68144.1"/>
    </source>
</evidence>
<keyword evidence="5" id="KW-0813">Transport</keyword>
<feature type="transmembrane region" description="Helical" evidence="5">
    <location>
        <begin position="25"/>
        <end position="43"/>
    </location>
</feature>
<keyword evidence="3 5" id="KW-1133">Transmembrane helix</keyword>
<comment type="function">
    <text evidence="5">Part of the twin-arginine translocation (Tat) system that transports large folded proteins containing a characteristic twin-arginine motif in their signal peptide across membranes. Together with TatB, TatC is part of a receptor directly interacting with Tat signal peptides.</text>
</comment>
<dbReference type="AlphaFoldDB" id="A0A545ST50"/>
<organism evidence="6 7">
    <name type="scientific">Exilibacterium tricleocarpae</name>
    <dbReference type="NCBI Taxonomy" id="2591008"/>
    <lineage>
        <taxon>Bacteria</taxon>
        <taxon>Pseudomonadati</taxon>
        <taxon>Pseudomonadota</taxon>
        <taxon>Gammaproteobacteria</taxon>
        <taxon>Cellvibrionales</taxon>
        <taxon>Cellvibrionaceae</taxon>
        <taxon>Exilibacterium</taxon>
    </lineage>
</organism>